<name>A0A0V1M7S4_9BILA</name>
<accession>A0A0V1M7S4</accession>
<evidence type="ECO:0000313" key="3">
    <source>
        <dbReference type="Proteomes" id="UP000054843"/>
    </source>
</evidence>
<dbReference type="EMBL" id="JYDO01000187">
    <property type="protein sequence ID" value="KRZ67727.1"/>
    <property type="molecule type" value="Genomic_DNA"/>
</dbReference>
<feature type="compositionally biased region" description="Basic residues" evidence="1">
    <location>
        <begin position="231"/>
        <end position="241"/>
    </location>
</feature>
<evidence type="ECO:0000313" key="2">
    <source>
        <dbReference type="EMBL" id="KRZ67727.1"/>
    </source>
</evidence>
<keyword evidence="3" id="KW-1185">Reference proteome</keyword>
<organism evidence="2 3">
    <name type="scientific">Trichinella papuae</name>
    <dbReference type="NCBI Taxonomy" id="268474"/>
    <lineage>
        <taxon>Eukaryota</taxon>
        <taxon>Metazoa</taxon>
        <taxon>Ecdysozoa</taxon>
        <taxon>Nematoda</taxon>
        <taxon>Enoplea</taxon>
        <taxon>Dorylaimia</taxon>
        <taxon>Trichinellida</taxon>
        <taxon>Trichinellidae</taxon>
        <taxon>Trichinella</taxon>
    </lineage>
</organism>
<dbReference type="Proteomes" id="UP000054843">
    <property type="component" value="Unassembled WGS sequence"/>
</dbReference>
<reference evidence="2 3" key="1">
    <citation type="submission" date="2015-01" db="EMBL/GenBank/DDBJ databases">
        <title>Evolution of Trichinella species and genotypes.</title>
        <authorList>
            <person name="Korhonen P.K."/>
            <person name="Edoardo P."/>
            <person name="Giuseppe L.R."/>
            <person name="Gasser R.B."/>
        </authorList>
    </citation>
    <scope>NUCLEOTIDE SEQUENCE [LARGE SCALE GENOMIC DNA]</scope>
    <source>
        <strain evidence="2">ISS1980</strain>
    </source>
</reference>
<protein>
    <submittedName>
        <fullName evidence="2">Uncharacterized protein</fullName>
    </submittedName>
</protein>
<sequence length="270" mass="31389">MVNGQCTDKTLDFRLTLEYDRTPEQSVVEWLEKLEVVRQLRRIDDVMSIIPLRLAAAPSQYTCSYRLRRGRVCERKLSTNEPLDVFLADLQRLVDLFSGVSEKAMSCAFIAGMPENVQKMLRAGSRISSKARSSPVTEQLLLMSSPWIRWTPAWAQEEQDHDRRQYPLDFNDLTPADGVADGTSHLVHSVYAARTSLSLPRVRKTRKGLRFQRQPPLPAVFNGGGTNRSYGCKRRATKRPSRHRMLVMRRPRFMMQKLEEQRRRYNYDER</sequence>
<comment type="caution">
    <text evidence="2">The sequence shown here is derived from an EMBL/GenBank/DDBJ whole genome shotgun (WGS) entry which is preliminary data.</text>
</comment>
<dbReference type="OrthoDB" id="3863715at2759"/>
<gene>
    <name evidence="2" type="ORF">T10_7478</name>
</gene>
<evidence type="ECO:0000256" key="1">
    <source>
        <dbReference type="SAM" id="MobiDB-lite"/>
    </source>
</evidence>
<feature type="region of interest" description="Disordered" evidence="1">
    <location>
        <begin position="214"/>
        <end position="241"/>
    </location>
</feature>
<proteinExistence type="predicted"/>
<dbReference type="AlphaFoldDB" id="A0A0V1M7S4"/>